<feature type="non-terminal residue" evidence="2">
    <location>
        <position position="1"/>
    </location>
</feature>
<keyword evidence="1" id="KW-0472">Membrane</keyword>
<name>A0ABU7BGU5_9TELE</name>
<proteinExistence type="predicted"/>
<accession>A0ABU7BGU5</accession>
<keyword evidence="3" id="KW-1185">Reference proteome</keyword>
<keyword evidence="1" id="KW-0812">Transmembrane</keyword>
<keyword evidence="1" id="KW-1133">Transmembrane helix</keyword>
<evidence type="ECO:0000313" key="3">
    <source>
        <dbReference type="Proteomes" id="UP001345963"/>
    </source>
</evidence>
<dbReference type="EMBL" id="JAHUTI010052750">
    <property type="protein sequence ID" value="MED6249633.1"/>
    <property type="molecule type" value="Genomic_DNA"/>
</dbReference>
<feature type="transmembrane region" description="Helical" evidence="1">
    <location>
        <begin position="12"/>
        <end position="33"/>
    </location>
</feature>
<evidence type="ECO:0000313" key="2">
    <source>
        <dbReference type="EMBL" id="MED6249633.1"/>
    </source>
</evidence>
<comment type="caution">
    <text evidence="2">The sequence shown here is derived from an EMBL/GenBank/DDBJ whole genome shotgun (WGS) entry which is preliminary data.</text>
</comment>
<dbReference type="Proteomes" id="UP001345963">
    <property type="component" value="Unassembled WGS sequence"/>
</dbReference>
<sequence length="72" mass="7467">SGEPGGLSGGAIAGIIITCLIVTGGAAGGYFIYKRKKSVNTKPHSSKTGEEHVYENDSGIYDKTIKNPQANV</sequence>
<evidence type="ECO:0000256" key="1">
    <source>
        <dbReference type="SAM" id="Phobius"/>
    </source>
</evidence>
<reference evidence="2 3" key="1">
    <citation type="submission" date="2021-07" db="EMBL/GenBank/DDBJ databases">
        <authorList>
            <person name="Palmer J.M."/>
        </authorList>
    </citation>
    <scope>NUCLEOTIDE SEQUENCE [LARGE SCALE GENOMIC DNA]</scope>
    <source>
        <strain evidence="2 3">AT_MEX2019</strain>
        <tissue evidence="2">Muscle</tissue>
    </source>
</reference>
<organism evidence="2 3">
    <name type="scientific">Ataeniobius toweri</name>
    <dbReference type="NCBI Taxonomy" id="208326"/>
    <lineage>
        <taxon>Eukaryota</taxon>
        <taxon>Metazoa</taxon>
        <taxon>Chordata</taxon>
        <taxon>Craniata</taxon>
        <taxon>Vertebrata</taxon>
        <taxon>Euteleostomi</taxon>
        <taxon>Actinopterygii</taxon>
        <taxon>Neopterygii</taxon>
        <taxon>Teleostei</taxon>
        <taxon>Neoteleostei</taxon>
        <taxon>Acanthomorphata</taxon>
        <taxon>Ovalentaria</taxon>
        <taxon>Atherinomorphae</taxon>
        <taxon>Cyprinodontiformes</taxon>
        <taxon>Goodeidae</taxon>
        <taxon>Ataeniobius</taxon>
    </lineage>
</organism>
<protein>
    <submittedName>
        <fullName evidence="2">Uncharacterized protein</fullName>
    </submittedName>
</protein>
<gene>
    <name evidence="2" type="ORF">ATANTOWER_017299</name>
</gene>